<dbReference type="EMBL" id="MN739967">
    <property type="protein sequence ID" value="QHT80326.1"/>
    <property type="molecule type" value="Genomic_DNA"/>
</dbReference>
<dbReference type="AlphaFoldDB" id="A0A6C0HJN3"/>
<protein>
    <recommendedName>
        <fullName evidence="2">Methyltransferase FkbM domain-containing protein</fullName>
    </recommendedName>
</protein>
<evidence type="ECO:0000313" key="1">
    <source>
        <dbReference type="EMBL" id="QHT80326.1"/>
    </source>
</evidence>
<evidence type="ECO:0008006" key="2">
    <source>
        <dbReference type="Google" id="ProtNLM"/>
    </source>
</evidence>
<proteinExistence type="predicted"/>
<accession>A0A6C0HJN3</accession>
<name>A0A6C0HJN3_9ZZZZ</name>
<reference evidence="1" key="1">
    <citation type="journal article" date="2020" name="Nature">
        <title>Giant virus diversity and host interactions through global metagenomics.</title>
        <authorList>
            <person name="Schulz F."/>
            <person name="Roux S."/>
            <person name="Paez-Espino D."/>
            <person name="Jungbluth S."/>
            <person name="Walsh D.A."/>
            <person name="Denef V.J."/>
            <person name="McMahon K.D."/>
            <person name="Konstantinidis K.T."/>
            <person name="Eloe-Fadrosh E.A."/>
            <person name="Kyrpides N.C."/>
            <person name="Woyke T."/>
        </authorList>
    </citation>
    <scope>NUCLEOTIDE SEQUENCE</scope>
    <source>
        <strain evidence="1">GVMAG-M-3300023184-120</strain>
    </source>
</reference>
<sequence>MNNIDFLLLYNTEHPKKRIGSSNDGGYVIGENLQYDILISCGIATDITFEDIFTSTYNINCLAFDGTIDKLPHDNNSKIKFIKKNIGTDENEKVTNLKNVLIDYNNIFLKMDIESYEFKWLEILTDAELQKFSQIVIEFHFPFSTYSSNGINWLDEDICIDRKITCLKRLADSHYLIHLHGNNCCGSKMFNGIIIPNVFECTYIRKNLCHELSRNKKSIPDSDLDSVNVKGNPDIFLSGYPYTI</sequence>
<organism evidence="1">
    <name type="scientific">viral metagenome</name>
    <dbReference type="NCBI Taxonomy" id="1070528"/>
    <lineage>
        <taxon>unclassified sequences</taxon>
        <taxon>metagenomes</taxon>
        <taxon>organismal metagenomes</taxon>
    </lineage>
</organism>